<dbReference type="Proteomes" id="UP000662074">
    <property type="component" value="Unassembled WGS sequence"/>
</dbReference>
<keyword evidence="1" id="KW-0472">Membrane</keyword>
<comment type="caution">
    <text evidence="2">The sequence shown here is derived from an EMBL/GenBank/DDBJ whole genome shotgun (WGS) entry which is preliminary data.</text>
</comment>
<dbReference type="PANTHER" id="PTHR34219">
    <property type="entry name" value="IRON-REGULATED INNER MEMBRANE PROTEIN-RELATED"/>
    <property type="match status" value="1"/>
</dbReference>
<sequence>MMEIKTQEKTRKRSFYKWHRILGLISLVPVIFWTISGLSHPFMSNWFRPFIPQEVFKPLNQQQMAPKLTLQEVLDKNQISRLRNFGLINFDKGTFYQVLDADSSYTYYSANNGNVLINGDQKYATYLARYFTQDSTSAVKSITIQKTFDGTYQPINRLLPVWKVSFDRPDGMDIYVETSQSRLGTFNNNTRKAFLWIFRQFHNWEFLANAGGEKFRICVLLVVVTLMLASLLSGITVYGLFWNRFKQIQQKRNANGSEDKRFIHRFHRQLGLIVSFVMLTFIVSGGFHLWVKLQNMHTDSKPFKQLIKRDQLQQSNLRLTLPDSLIKHVSLISFNNKVYYQVQKKNKEIVYYDAANGKELINGDQDFAVYLSNYYRGGNNNGNNNQQIKTELIKQFTNEYGFINKRLPVVKVSYANQEDWYVETSSAKLATKVAGLDRTEGFSFIFLHKYFGMTCAGKNIRDIVSMLAAAGVLVVSLFGFAAFLKNK</sequence>
<evidence type="ECO:0000313" key="2">
    <source>
        <dbReference type="EMBL" id="GGI51390.1"/>
    </source>
</evidence>
<proteinExistence type="predicted"/>
<feature type="transmembrane region" description="Helical" evidence="1">
    <location>
        <begin position="270"/>
        <end position="291"/>
    </location>
</feature>
<evidence type="ECO:0000256" key="1">
    <source>
        <dbReference type="SAM" id="Phobius"/>
    </source>
</evidence>
<feature type="transmembrane region" description="Helical" evidence="1">
    <location>
        <begin position="21"/>
        <end position="43"/>
    </location>
</feature>
<reference evidence="2" key="1">
    <citation type="journal article" date="2014" name="Int. J. Syst. Evol. Microbiol.">
        <title>Complete genome sequence of Corynebacterium casei LMG S-19264T (=DSM 44701T), isolated from a smear-ripened cheese.</title>
        <authorList>
            <consortium name="US DOE Joint Genome Institute (JGI-PGF)"/>
            <person name="Walter F."/>
            <person name="Albersmeier A."/>
            <person name="Kalinowski J."/>
            <person name="Ruckert C."/>
        </authorList>
    </citation>
    <scope>NUCLEOTIDE SEQUENCE</scope>
    <source>
        <strain evidence="2">CCM 8711</strain>
    </source>
</reference>
<feature type="transmembrane region" description="Helical" evidence="1">
    <location>
        <begin position="219"/>
        <end position="242"/>
    </location>
</feature>
<dbReference type="AlphaFoldDB" id="A0A917JBF9"/>
<organism evidence="2 3">
    <name type="scientific">Mucilaginibacter galii</name>
    <dbReference type="NCBI Taxonomy" id="2005073"/>
    <lineage>
        <taxon>Bacteria</taxon>
        <taxon>Pseudomonadati</taxon>
        <taxon>Bacteroidota</taxon>
        <taxon>Sphingobacteriia</taxon>
        <taxon>Sphingobacteriales</taxon>
        <taxon>Sphingobacteriaceae</taxon>
        <taxon>Mucilaginibacter</taxon>
    </lineage>
</organism>
<name>A0A917JBF9_9SPHI</name>
<dbReference type="Pfam" id="PF03929">
    <property type="entry name" value="PepSY_TM"/>
    <property type="match status" value="1"/>
</dbReference>
<feature type="transmembrane region" description="Helical" evidence="1">
    <location>
        <begin position="463"/>
        <end position="484"/>
    </location>
</feature>
<protein>
    <recommendedName>
        <fullName evidence="4">PepSY domain-containing protein</fullName>
    </recommendedName>
</protein>
<evidence type="ECO:0008006" key="4">
    <source>
        <dbReference type="Google" id="ProtNLM"/>
    </source>
</evidence>
<keyword evidence="1" id="KW-0812">Transmembrane</keyword>
<dbReference type="RefSeq" id="WP_188417430.1">
    <property type="nucleotide sequence ID" value="NZ_BMDO01000007.1"/>
</dbReference>
<keyword evidence="3" id="KW-1185">Reference proteome</keyword>
<keyword evidence="1" id="KW-1133">Transmembrane helix</keyword>
<dbReference type="InterPro" id="IPR005625">
    <property type="entry name" value="PepSY-ass_TM"/>
</dbReference>
<gene>
    <name evidence="2" type="ORF">GCM10011425_26020</name>
</gene>
<accession>A0A917JBF9</accession>
<evidence type="ECO:0000313" key="3">
    <source>
        <dbReference type="Proteomes" id="UP000662074"/>
    </source>
</evidence>
<dbReference type="EMBL" id="BMDO01000007">
    <property type="protein sequence ID" value="GGI51390.1"/>
    <property type="molecule type" value="Genomic_DNA"/>
</dbReference>
<reference evidence="2" key="2">
    <citation type="submission" date="2020-09" db="EMBL/GenBank/DDBJ databases">
        <authorList>
            <person name="Sun Q."/>
            <person name="Sedlacek I."/>
        </authorList>
    </citation>
    <scope>NUCLEOTIDE SEQUENCE</scope>
    <source>
        <strain evidence="2">CCM 8711</strain>
    </source>
</reference>